<gene>
    <name evidence="1" type="ORF">VpaE1_034</name>
</gene>
<dbReference type="EMBL" id="KM657822">
    <property type="protein sequence ID" value="AIW02294.1"/>
    <property type="molecule type" value="Genomic_DNA"/>
</dbReference>
<reference evidence="1 2" key="1">
    <citation type="submission" date="2014-09" db="EMBL/GenBank/DDBJ databases">
        <title>Genome of Escherichia coli infecting bacteriophage vB_EcoM-VpaE1.</title>
        <authorList>
            <person name="Truncaite L."/>
            <person name="Simoliunas E."/>
            <person name="Zajanckauskaite A."/>
            <person name="Kaliniene L."/>
            <person name="Vilkaityte M."/>
            <person name="Meskys R."/>
        </authorList>
    </citation>
    <scope>NUCLEOTIDE SEQUENCE [LARGE SCALE GENOMIC DNA]</scope>
    <source>
        <strain evidence="1">VpaE1</strain>
    </source>
</reference>
<dbReference type="Proteomes" id="UP000030212">
    <property type="component" value="Genome"/>
</dbReference>
<sequence length="114" mass="13652">MSKLHVTVYKNFSDIKESLTNKLDLQRKRLFLMYDIDNYNHPKEFNYKDGTKVVEFEDSVTVYVKHDLPAKYIGMLEYYIFKHTGMRGESVKISSIEVFEKPNTQLKKYLMRKL</sequence>
<proteinExistence type="predicted"/>
<evidence type="ECO:0000313" key="1">
    <source>
        <dbReference type="EMBL" id="AIW02294.1"/>
    </source>
</evidence>
<dbReference type="KEGG" id="vg:24722031"/>
<dbReference type="OrthoDB" id="18051at10239"/>
<accession>A0A0A0RS86</accession>
<organism evidence="1 2">
    <name type="scientific">Escherichia phage vB_EcoM-VpaE1</name>
    <dbReference type="NCBI Taxonomy" id="1555238"/>
    <lineage>
        <taxon>Viruses</taxon>
        <taxon>Duplodnaviria</taxon>
        <taxon>Heunggongvirae</taxon>
        <taxon>Uroviricota</taxon>
        <taxon>Caudoviricetes</taxon>
        <taxon>Andersonviridae</taxon>
        <taxon>Ounavirinae</taxon>
        <taxon>Felixounavirus</taxon>
        <taxon>Felixounavirus VpaE1</taxon>
    </lineage>
</organism>
<name>A0A0A0RS86_9CAUD</name>
<dbReference type="RefSeq" id="YP_009147303.1">
    <property type="nucleotide sequence ID" value="NC_027337.1"/>
</dbReference>
<protein>
    <submittedName>
        <fullName evidence="1">Uncharacterized protein</fullName>
    </submittedName>
</protein>
<keyword evidence="2" id="KW-1185">Reference proteome</keyword>
<evidence type="ECO:0000313" key="2">
    <source>
        <dbReference type="Proteomes" id="UP000030212"/>
    </source>
</evidence>
<dbReference type="GeneID" id="24722031"/>